<feature type="compositionally biased region" description="Low complexity" evidence="1">
    <location>
        <begin position="1"/>
        <end position="22"/>
    </location>
</feature>
<dbReference type="VEuPathDB" id="FungiDB:PYU1_G004284"/>
<organism evidence="2 3">
    <name type="scientific">Globisporangium ultimum (strain ATCC 200006 / CBS 805.95 / DAOM BR144)</name>
    <name type="common">Pythium ultimum</name>
    <dbReference type="NCBI Taxonomy" id="431595"/>
    <lineage>
        <taxon>Eukaryota</taxon>
        <taxon>Sar</taxon>
        <taxon>Stramenopiles</taxon>
        <taxon>Oomycota</taxon>
        <taxon>Peronosporomycetes</taxon>
        <taxon>Pythiales</taxon>
        <taxon>Pythiaceae</taxon>
        <taxon>Globisporangium</taxon>
    </lineage>
</organism>
<sequence length="107" mass="11114">MDAARSLLRPPAASPSPANDRAPVAEWSSPTFTRARARPSNLHTYLRTSASFPLSQAYHSNSAGNSGHSQPHPHARIAGSSVSSSSSVSGSTKCASGHATPHAINNR</sequence>
<proteinExistence type="predicted"/>
<feature type="region of interest" description="Disordered" evidence="1">
    <location>
        <begin position="1"/>
        <end position="40"/>
    </location>
</feature>
<reference evidence="3" key="2">
    <citation type="submission" date="2010-04" db="EMBL/GenBank/DDBJ databases">
        <authorList>
            <person name="Buell R."/>
            <person name="Hamilton J."/>
            <person name="Hostetler J."/>
        </authorList>
    </citation>
    <scope>NUCLEOTIDE SEQUENCE [LARGE SCALE GENOMIC DNA]</scope>
    <source>
        <strain evidence="3">DAOM:BR144</strain>
    </source>
</reference>
<protein>
    <submittedName>
        <fullName evidence="2">Uncharacterized protein</fullName>
    </submittedName>
</protein>
<accession>K3WH53</accession>
<keyword evidence="3" id="KW-1185">Reference proteome</keyword>
<reference evidence="2" key="3">
    <citation type="submission" date="2015-02" db="UniProtKB">
        <authorList>
            <consortium name="EnsemblProtists"/>
        </authorList>
    </citation>
    <scope>IDENTIFICATION</scope>
    <source>
        <strain evidence="2">DAOM BR144</strain>
    </source>
</reference>
<reference evidence="3" key="1">
    <citation type="journal article" date="2010" name="Genome Biol.">
        <title>Genome sequence of the necrotrophic plant pathogen Pythium ultimum reveals original pathogenicity mechanisms and effector repertoire.</title>
        <authorList>
            <person name="Levesque C.A."/>
            <person name="Brouwer H."/>
            <person name="Cano L."/>
            <person name="Hamilton J.P."/>
            <person name="Holt C."/>
            <person name="Huitema E."/>
            <person name="Raffaele S."/>
            <person name="Robideau G.P."/>
            <person name="Thines M."/>
            <person name="Win J."/>
            <person name="Zerillo M.M."/>
            <person name="Beakes G.W."/>
            <person name="Boore J.L."/>
            <person name="Busam D."/>
            <person name="Dumas B."/>
            <person name="Ferriera S."/>
            <person name="Fuerstenberg S.I."/>
            <person name="Gachon C.M."/>
            <person name="Gaulin E."/>
            <person name="Govers F."/>
            <person name="Grenville-Briggs L."/>
            <person name="Horner N."/>
            <person name="Hostetler J."/>
            <person name="Jiang R.H."/>
            <person name="Johnson J."/>
            <person name="Krajaejun T."/>
            <person name="Lin H."/>
            <person name="Meijer H.J."/>
            <person name="Moore B."/>
            <person name="Morris P."/>
            <person name="Phuntmart V."/>
            <person name="Puiu D."/>
            <person name="Shetty J."/>
            <person name="Stajich J.E."/>
            <person name="Tripathy S."/>
            <person name="Wawra S."/>
            <person name="van West P."/>
            <person name="Whitty B.R."/>
            <person name="Coutinho P.M."/>
            <person name="Henrissat B."/>
            <person name="Martin F."/>
            <person name="Thomas P.D."/>
            <person name="Tyler B.M."/>
            <person name="De Vries R.P."/>
            <person name="Kamoun S."/>
            <person name="Yandell M."/>
            <person name="Tisserat N."/>
            <person name="Buell C.R."/>
        </authorList>
    </citation>
    <scope>NUCLEOTIDE SEQUENCE</scope>
    <source>
        <strain evidence="3">DAOM:BR144</strain>
    </source>
</reference>
<dbReference type="eggNOG" id="ENOG502REV5">
    <property type="taxonomic scope" value="Eukaryota"/>
</dbReference>
<dbReference type="EnsemblProtists" id="PYU1_T004294">
    <property type="protein sequence ID" value="PYU1_T004294"/>
    <property type="gene ID" value="PYU1_G004284"/>
</dbReference>
<dbReference type="AlphaFoldDB" id="K3WH53"/>
<dbReference type="InParanoid" id="K3WH53"/>
<evidence type="ECO:0000313" key="2">
    <source>
        <dbReference type="EnsemblProtists" id="PYU1_T004294"/>
    </source>
</evidence>
<evidence type="ECO:0000256" key="1">
    <source>
        <dbReference type="SAM" id="MobiDB-lite"/>
    </source>
</evidence>
<name>K3WH53_GLOUD</name>
<feature type="region of interest" description="Disordered" evidence="1">
    <location>
        <begin position="56"/>
        <end position="107"/>
    </location>
</feature>
<evidence type="ECO:0000313" key="3">
    <source>
        <dbReference type="Proteomes" id="UP000019132"/>
    </source>
</evidence>
<dbReference type="EMBL" id="GL376567">
    <property type="status" value="NOT_ANNOTATED_CDS"/>
    <property type="molecule type" value="Genomic_DNA"/>
</dbReference>
<feature type="compositionally biased region" description="Polar residues" evidence="1">
    <location>
        <begin position="56"/>
        <end position="69"/>
    </location>
</feature>
<dbReference type="HOGENOM" id="CLU_2216898_0_0_1"/>
<feature type="compositionally biased region" description="Low complexity" evidence="1">
    <location>
        <begin position="79"/>
        <end position="91"/>
    </location>
</feature>
<dbReference type="Proteomes" id="UP000019132">
    <property type="component" value="Unassembled WGS sequence"/>
</dbReference>